<dbReference type="InterPro" id="IPR001876">
    <property type="entry name" value="Znf_RanBP2"/>
</dbReference>
<keyword evidence="7" id="KW-1185">Reference proteome</keyword>
<evidence type="ECO:0000313" key="6">
    <source>
        <dbReference type="EMBL" id="SHH78608.1"/>
    </source>
</evidence>
<keyword evidence="4" id="KW-0472">Membrane</keyword>
<accession>A0A1M5VTU1</accession>
<evidence type="ECO:0000256" key="3">
    <source>
        <dbReference type="ARBA" id="ARBA00022833"/>
    </source>
</evidence>
<feature type="domain" description="RanBP2-type" evidence="5">
    <location>
        <begin position="97"/>
        <end position="118"/>
    </location>
</feature>
<dbReference type="AlphaFoldDB" id="A0A1M5VTU1"/>
<evidence type="ECO:0000256" key="1">
    <source>
        <dbReference type="ARBA" id="ARBA00022723"/>
    </source>
</evidence>
<dbReference type="GO" id="GO:0008270">
    <property type="term" value="F:zinc ion binding"/>
    <property type="evidence" value="ECO:0007669"/>
    <property type="project" value="UniProtKB-KW"/>
</dbReference>
<reference evidence="6 7" key="1">
    <citation type="submission" date="2016-11" db="EMBL/GenBank/DDBJ databases">
        <authorList>
            <person name="Jaros S."/>
            <person name="Januszkiewicz K."/>
            <person name="Wedrychowicz H."/>
        </authorList>
    </citation>
    <scope>NUCLEOTIDE SEQUENCE [LARGE SCALE GENOMIC DNA]</scope>
    <source>
        <strain evidence="6 7">DSM 10068</strain>
    </source>
</reference>
<dbReference type="EMBL" id="FQXV01000002">
    <property type="protein sequence ID" value="SHH78608.1"/>
    <property type="molecule type" value="Genomic_DNA"/>
</dbReference>
<evidence type="ECO:0000256" key="4">
    <source>
        <dbReference type="SAM" id="Phobius"/>
    </source>
</evidence>
<feature type="transmembrane region" description="Helical" evidence="4">
    <location>
        <begin position="7"/>
        <end position="25"/>
    </location>
</feature>
<name>A0A1M5VTU1_9FIRM</name>
<gene>
    <name evidence="6" type="ORF">SAMN02745823_01022</name>
</gene>
<feature type="transmembrane region" description="Helical" evidence="4">
    <location>
        <begin position="31"/>
        <end position="52"/>
    </location>
</feature>
<sequence>MSGAGTVIYLLLLVGLAFIPAYIASGKGYSFGGFYAFGFFLFLPALIVSLVLEDKTAAEEREESLRKEISRLRQDINSRPFGETNGKDLDRERIDPICRQCGHQNEAGTKYCTKCGAMLARIQKSEEAVCPKCRDEINDGDGFCGSCGWDLTKKEPGPVLVSTVNGQVVCPECGTAQMSNRLICYKCGTKFEYR</sequence>
<dbReference type="InterPro" id="IPR025874">
    <property type="entry name" value="DZR"/>
</dbReference>
<keyword evidence="2" id="KW-0863">Zinc-finger</keyword>
<keyword evidence="4" id="KW-0812">Transmembrane</keyword>
<keyword evidence="3" id="KW-0862">Zinc</keyword>
<feature type="domain" description="RanBP2-type" evidence="5">
    <location>
        <begin position="166"/>
        <end position="190"/>
    </location>
</feature>
<protein>
    <submittedName>
        <fullName evidence="6">Double zinc ribbon</fullName>
    </submittedName>
</protein>
<dbReference type="Pfam" id="PF12773">
    <property type="entry name" value="DZR"/>
    <property type="match status" value="1"/>
</dbReference>
<organism evidence="6 7">
    <name type="scientific">Sporobacter termitidis DSM 10068</name>
    <dbReference type="NCBI Taxonomy" id="1123282"/>
    <lineage>
        <taxon>Bacteria</taxon>
        <taxon>Bacillati</taxon>
        <taxon>Bacillota</taxon>
        <taxon>Clostridia</taxon>
        <taxon>Eubacteriales</taxon>
        <taxon>Oscillospiraceae</taxon>
        <taxon>Sporobacter</taxon>
    </lineage>
</organism>
<dbReference type="SMART" id="SM00547">
    <property type="entry name" value="ZnF_RBZ"/>
    <property type="match status" value="2"/>
</dbReference>
<proteinExistence type="predicted"/>
<dbReference type="Proteomes" id="UP000183995">
    <property type="component" value="Unassembled WGS sequence"/>
</dbReference>
<keyword evidence="4" id="KW-1133">Transmembrane helix</keyword>
<keyword evidence="1" id="KW-0479">Metal-binding</keyword>
<evidence type="ECO:0000313" key="7">
    <source>
        <dbReference type="Proteomes" id="UP000183995"/>
    </source>
</evidence>
<evidence type="ECO:0000259" key="5">
    <source>
        <dbReference type="SMART" id="SM00547"/>
    </source>
</evidence>
<evidence type="ECO:0000256" key="2">
    <source>
        <dbReference type="ARBA" id="ARBA00022771"/>
    </source>
</evidence>
<dbReference type="STRING" id="1123282.SAMN02745823_01022"/>